<dbReference type="InParanoid" id="A0A194R7K8"/>
<sequence>MDYSPALLSYCTDLKMESLKKKGKPPNPRAKANIFSALTFAWTLPIFWGGLKKEMEERDLYEPLEEHASSPLGDKFARLWEEEVARAGAKRTPSLLRVILKAYAARCMLYGFVLLFMECGIRSVDGCKKVSPELKYNSAQAKSRA</sequence>
<evidence type="ECO:0000313" key="2">
    <source>
        <dbReference type="EMBL" id="KPJ13632.1"/>
    </source>
</evidence>
<feature type="transmembrane region" description="Helical" evidence="1">
    <location>
        <begin position="32"/>
        <end position="51"/>
    </location>
</feature>
<accession>A0A194R7K8</accession>
<proteinExistence type="predicted"/>
<gene>
    <name evidence="2" type="ORF">RR48_10816</name>
</gene>
<dbReference type="EMBL" id="KQ460615">
    <property type="protein sequence ID" value="KPJ13632.1"/>
    <property type="molecule type" value="Genomic_DNA"/>
</dbReference>
<protein>
    <submittedName>
        <fullName evidence="2">Putative multidrug resistance-associated protein lethal(2)03659</fullName>
    </submittedName>
</protein>
<evidence type="ECO:0000256" key="1">
    <source>
        <dbReference type="SAM" id="Phobius"/>
    </source>
</evidence>
<dbReference type="Proteomes" id="UP000053240">
    <property type="component" value="Unassembled WGS sequence"/>
</dbReference>
<dbReference type="AlphaFoldDB" id="A0A194R7K8"/>
<name>A0A194R7K8_PAPMA</name>
<organism evidence="2 3">
    <name type="scientific">Papilio machaon</name>
    <name type="common">Old World swallowtail butterfly</name>
    <dbReference type="NCBI Taxonomy" id="76193"/>
    <lineage>
        <taxon>Eukaryota</taxon>
        <taxon>Metazoa</taxon>
        <taxon>Ecdysozoa</taxon>
        <taxon>Arthropoda</taxon>
        <taxon>Hexapoda</taxon>
        <taxon>Insecta</taxon>
        <taxon>Pterygota</taxon>
        <taxon>Neoptera</taxon>
        <taxon>Endopterygota</taxon>
        <taxon>Lepidoptera</taxon>
        <taxon>Glossata</taxon>
        <taxon>Ditrysia</taxon>
        <taxon>Papilionoidea</taxon>
        <taxon>Papilionidae</taxon>
        <taxon>Papilioninae</taxon>
        <taxon>Papilio</taxon>
    </lineage>
</organism>
<keyword evidence="1" id="KW-1133">Transmembrane helix</keyword>
<reference evidence="2 3" key="1">
    <citation type="journal article" date="2015" name="Nat. Commun.">
        <title>Outbred genome sequencing and CRISPR/Cas9 gene editing in butterflies.</title>
        <authorList>
            <person name="Li X."/>
            <person name="Fan D."/>
            <person name="Zhang W."/>
            <person name="Liu G."/>
            <person name="Zhang L."/>
            <person name="Zhao L."/>
            <person name="Fang X."/>
            <person name="Chen L."/>
            <person name="Dong Y."/>
            <person name="Chen Y."/>
            <person name="Ding Y."/>
            <person name="Zhao R."/>
            <person name="Feng M."/>
            <person name="Zhu Y."/>
            <person name="Feng Y."/>
            <person name="Jiang X."/>
            <person name="Zhu D."/>
            <person name="Xiang H."/>
            <person name="Feng X."/>
            <person name="Li S."/>
            <person name="Wang J."/>
            <person name="Zhang G."/>
            <person name="Kronforst M.R."/>
            <person name="Wang W."/>
        </authorList>
    </citation>
    <scope>NUCLEOTIDE SEQUENCE [LARGE SCALE GENOMIC DNA]</scope>
    <source>
        <strain evidence="2">Ya'a_city_454_Pm</strain>
        <tissue evidence="2">Whole body</tissue>
    </source>
</reference>
<dbReference type="STRING" id="76193.A0A194R7K8"/>
<keyword evidence="1" id="KW-0472">Membrane</keyword>
<keyword evidence="3" id="KW-1185">Reference proteome</keyword>
<keyword evidence="1" id="KW-0812">Transmembrane</keyword>
<evidence type="ECO:0000313" key="3">
    <source>
        <dbReference type="Proteomes" id="UP000053240"/>
    </source>
</evidence>